<comment type="subcellular location">
    <subcellularLocation>
        <location evidence="1">Cell membrane</location>
        <topology evidence="1">Multi-pass membrane protein</topology>
    </subcellularLocation>
</comment>
<keyword evidence="5 7" id="KW-1133">Transmembrane helix</keyword>
<sequence length="220" mass="23279">MNLPPDLLPAWLLLAAHALLALVVAVAVRAAPWRSLAGNGLEHVFGGALVALALLWNLEAGVQPGLGFHFLGVTVLTLMFGWSLASVGTVLVGLLLCLLGRGEPATLGIDLLLTAVLPVTVSHYVQRLVTERLPHNPFIYIFLGGFAGAIVAGLATVLALSAVLVASGGYAFGRIASDYLPFLPLYLFPEGLMNGMLTSVFVGMRPGWLRSYDEDSYLKS</sequence>
<accession>A0A4R2KS10</accession>
<evidence type="ECO:0000256" key="3">
    <source>
        <dbReference type="ARBA" id="ARBA00022475"/>
    </source>
</evidence>
<evidence type="ECO:0000256" key="2">
    <source>
        <dbReference type="ARBA" id="ARBA00022448"/>
    </source>
</evidence>
<comment type="caution">
    <text evidence="8">The sequence shown here is derived from an EMBL/GenBank/DDBJ whole genome shotgun (WGS) entry which is preliminary data.</text>
</comment>
<feature type="transmembrane region" description="Helical" evidence="7">
    <location>
        <begin position="70"/>
        <end position="99"/>
    </location>
</feature>
<dbReference type="InterPro" id="IPR002751">
    <property type="entry name" value="CbiM/NikMN"/>
</dbReference>
<dbReference type="GO" id="GO:0005886">
    <property type="term" value="C:plasma membrane"/>
    <property type="evidence" value="ECO:0007669"/>
    <property type="project" value="UniProtKB-SubCell"/>
</dbReference>
<feature type="transmembrane region" description="Helical" evidence="7">
    <location>
        <begin position="105"/>
        <end position="125"/>
    </location>
</feature>
<evidence type="ECO:0000256" key="6">
    <source>
        <dbReference type="ARBA" id="ARBA00023136"/>
    </source>
</evidence>
<proteinExistence type="predicted"/>
<dbReference type="Proteomes" id="UP000295765">
    <property type="component" value="Unassembled WGS sequence"/>
</dbReference>
<evidence type="ECO:0000256" key="5">
    <source>
        <dbReference type="ARBA" id="ARBA00022989"/>
    </source>
</evidence>
<keyword evidence="4 7" id="KW-0812">Transmembrane</keyword>
<evidence type="ECO:0000256" key="1">
    <source>
        <dbReference type="ARBA" id="ARBA00004651"/>
    </source>
</evidence>
<keyword evidence="9" id="KW-1185">Reference proteome</keyword>
<protein>
    <submittedName>
        <fullName evidence="8">Putative membrane protein</fullName>
    </submittedName>
</protein>
<evidence type="ECO:0000256" key="7">
    <source>
        <dbReference type="SAM" id="Phobius"/>
    </source>
</evidence>
<evidence type="ECO:0000313" key="8">
    <source>
        <dbReference type="EMBL" id="TCO76543.1"/>
    </source>
</evidence>
<organism evidence="8 9">
    <name type="scientific">Plasticicumulans lactativorans</name>
    <dbReference type="NCBI Taxonomy" id="1133106"/>
    <lineage>
        <taxon>Bacteria</taxon>
        <taxon>Pseudomonadati</taxon>
        <taxon>Pseudomonadota</taxon>
        <taxon>Gammaproteobacteria</taxon>
        <taxon>Candidatus Competibacteraceae</taxon>
        <taxon>Plasticicumulans</taxon>
    </lineage>
</organism>
<name>A0A4R2KS10_9GAMM</name>
<keyword evidence="2" id="KW-0813">Transport</keyword>
<evidence type="ECO:0000256" key="4">
    <source>
        <dbReference type="ARBA" id="ARBA00022692"/>
    </source>
</evidence>
<keyword evidence="6 7" id="KW-0472">Membrane</keyword>
<feature type="transmembrane region" description="Helical" evidence="7">
    <location>
        <begin position="137"/>
        <end position="165"/>
    </location>
</feature>
<feature type="transmembrane region" description="Helical" evidence="7">
    <location>
        <begin position="40"/>
        <end position="58"/>
    </location>
</feature>
<reference evidence="8 9" key="1">
    <citation type="submission" date="2019-03" db="EMBL/GenBank/DDBJ databases">
        <title>Genomic Encyclopedia of Type Strains, Phase IV (KMG-IV): sequencing the most valuable type-strain genomes for metagenomic binning, comparative biology and taxonomic classification.</title>
        <authorList>
            <person name="Goeker M."/>
        </authorList>
    </citation>
    <scope>NUCLEOTIDE SEQUENCE [LARGE SCALE GENOMIC DNA]</scope>
    <source>
        <strain evidence="8 9">DSM 25287</strain>
    </source>
</reference>
<dbReference type="RefSeq" id="WP_165904206.1">
    <property type="nucleotide sequence ID" value="NZ_SLWY01000029.1"/>
</dbReference>
<dbReference type="Gene3D" id="1.10.1760.20">
    <property type="match status" value="1"/>
</dbReference>
<feature type="transmembrane region" description="Helical" evidence="7">
    <location>
        <begin position="185"/>
        <end position="204"/>
    </location>
</feature>
<dbReference type="Pfam" id="PF01891">
    <property type="entry name" value="CbiM"/>
    <property type="match status" value="1"/>
</dbReference>
<dbReference type="AlphaFoldDB" id="A0A4R2KS10"/>
<dbReference type="EMBL" id="SLWY01000029">
    <property type="protein sequence ID" value="TCO76543.1"/>
    <property type="molecule type" value="Genomic_DNA"/>
</dbReference>
<gene>
    <name evidence="8" type="ORF">EV699_12924</name>
</gene>
<keyword evidence="3" id="KW-1003">Cell membrane</keyword>
<evidence type="ECO:0000313" key="9">
    <source>
        <dbReference type="Proteomes" id="UP000295765"/>
    </source>
</evidence>
<dbReference type="GO" id="GO:0000041">
    <property type="term" value="P:transition metal ion transport"/>
    <property type="evidence" value="ECO:0007669"/>
    <property type="project" value="InterPro"/>
</dbReference>